<dbReference type="Pfam" id="PF00096">
    <property type="entry name" value="zf-C2H2"/>
    <property type="match status" value="1"/>
</dbReference>
<feature type="region of interest" description="Disordered" evidence="2">
    <location>
        <begin position="642"/>
        <end position="674"/>
    </location>
</feature>
<feature type="compositionally biased region" description="Basic residues" evidence="2">
    <location>
        <begin position="982"/>
        <end position="994"/>
    </location>
</feature>
<dbReference type="Proteomes" id="UP000887568">
    <property type="component" value="Unplaced"/>
</dbReference>
<sequence length="1012" mass="113382">MLVHGQRETHRRGIFTMATSIRCTLPNCSCECFAPGKTQLRTCEQCRHGWVAHAMDKLSSGHAFPSLLVEVVHSDIAFDIASLMLYGTQAAPIRLRILLDRLFSVLKSEEVDRILQGLGWAQEDYARGYILQDQDGKVLQHWSVATREEELVILNQFLRFGETKSIAEVMLQELQTGDSQSVQKKNESDIRAFIERIGGRRNANNTFDIPDVEILPSTPSSSRTLAKPRQDNEGLKPGKTQQSVTQRETSQSSTIPAHNIHLANLEQTVLKAGVVQPTSRSRTRTASLNSNLQTVKRSPTTQLNSTQAERSTSGSSAPTFLSSHVSMFPATTKRFSSFSFKGHRKMALSKRRNWTPFSSLANSKQVKCNTCNKWFYDKGTWKIHFGAVHLKVKYRCKVEGCNMAFSSLRSRNRHSSNPNPRIHRFVHNSRRGNKRRGGLQREDLQLQDRGQDEQGNGIGEEDVTMVTDDVTILSEEANKTATVDDGDNILVGEEGEANGEGEGEGNCATDVAFLSPNNSASQATSPDETTKHQNSSDDNLVMDLVKEEVEDSTVKSNLMETQPVPEPSQPSRGSPSFTVHHFKKRKSNAPRKVTILKQEEDEDCQVEGVIFKTEDTEAQNEDMQDAEEEETGIDLEEIAEYQTTSPQEDRDPPSNEYHYVPTGAFSQKGQTSSGGVSIIRSQNIENMHLEQDSIRNQVAEQLGIGIDTCYFINDEGLPSCYLCSKTFQSKQTVKVHYQNVHLKLMHACTIEGCNAMFPSRRSRDRHSTNFNLHRKLFEKGVPLKDSYDQTQPLNQTYCPPMGNAPDLAQSSNHSLSDSNSTNSSEGVRNRHKQLRLDTSLNVENIDNSILEPSPNEIDLQLTRQELPSSTKHRYTMQDSNPTSSSFSASTPQQRYIMQVDQNGLSPLAYNHTYNSPSAAPATSPKDLYPVKFVGNLICNICKKAYSTKDTLRTHYKNIHLREMHKCTVQGCNLMFSSVRSRNRHSQNPNLHRHCVGSDDNPGETDHVDLGNN</sequence>
<dbReference type="InterPro" id="IPR040436">
    <property type="entry name" value="Disconnected-like"/>
</dbReference>
<evidence type="ECO:0000313" key="4">
    <source>
        <dbReference type="EnsemblMetazoa" id="XP_038071453.1"/>
    </source>
</evidence>
<feature type="compositionally biased region" description="Polar residues" evidence="2">
    <location>
        <begin position="239"/>
        <end position="256"/>
    </location>
</feature>
<organism evidence="4 5">
    <name type="scientific">Patiria miniata</name>
    <name type="common">Bat star</name>
    <name type="synonym">Asterina miniata</name>
    <dbReference type="NCBI Taxonomy" id="46514"/>
    <lineage>
        <taxon>Eukaryota</taxon>
        <taxon>Metazoa</taxon>
        <taxon>Echinodermata</taxon>
        <taxon>Eleutherozoa</taxon>
        <taxon>Asterozoa</taxon>
        <taxon>Asteroidea</taxon>
        <taxon>Valvatacea</taxon>
        <taxon>Valvatida</taxon>
        <taxon>Asterinidae</taxon>
        <taxon>Patiria</taxon>
    </lineage>
</organism>
<feature type="domain" description="C2H2-type" evidence="3">
    <location>
        <begin position="936"/>
        <end position="964"/>
    </location>
</feature>
<evidence type="ECO:0000256" key="1">
    <source>
        <dbReference type="PROSITE-ProRule" id="PRU00042"/>
    </source>
</evidence>
<feature type="compositionally biased region" description="Polar residues" evidence="2">
    <location>
        <begin position="664"/>
        <end position="674"/>
    </location>
</feature>
<dbReference type="SMART" id="SM00355">
    <property type="entry name" value="ZnF_C2H2"/>
    <property type="match status" value="6"/>
</dbReference>
<dbReference type="InterPro" id="IPR013087">
    <property type="entry name" value="Znf_C2H2_type"/>
</dbReference>
<feature type="compositionally biased region" description="Basic residues" evidence="2">
    <location>
        <begin position="421"/>
        <end position="438"/>
    </location>
</feature>
<feature type="region of interest" description="Disordered" evidence="2">
    <location>
        <begin position="982"/>
        <end position="1012"/>
    </location>
</feature>
<protein>
    <recommendedName>
        <fullName evidence="3">C2H2-type domain-containing protein</fullName>
    </recommendedName>
</protein>
<feature type="compositionally biased region" description="Polar residues" evidence="2">
    <location>
        <begin position="276"/>
        <end position="318"/>
    </location>
</feature>
<feature type="compositionally biased region" description="Basic and acidic residues" evidence="2">
    <location>
        <begin position="1003"/>
        <end position="1012"/>
    </location>
</feature>
<feature type="compositionally biased region" description="Low complexity" evidence="2">
    <location>
        <begin position="879"/>
        <end position="890"/>
    </location>
</feature>
<dbReference type="AlphaFoldDB" id="A0A914B5S9"/>
<reference evidence="4" key="1">
    <citation type="submission" date="2022-11" db="UniProtKB">
        <authorList>
            <consortium name="EnsemblMetazoa"/>
        </authorList>
    </citation>
    <scope>IDENTIFICATION</scope>
</reference>
<keyword evidence="1" id="KW-0863">Zinc-finger</keyword>
<feature type="domain" description="C2H2-type" evidence="3">
    <location>
        <begin position="718"/>
        <end position="741"/>
    </location>
</feature>
<dbReference type="GO" id="GO:0006355">
    <property type="term" value="P:regulation of DNA-templated transcription"/>
    <property type="evidence" value="ECO:0007669"/>
    <property type="project" value="TreeGrafter"/>
</dbReference>
<evidence type="ECO:0000259" key="3">
    <source>
        <dbReference type="PROSITE" id="PS50157"/>
    </source>
</evidence>
<feature type="compositionally biased region" description="Low complexity" evidence="2">
    <location>
        <begin position="810"/>
        <end position="824"/>
    </location>
</feature>
<dbReference type="GO" id="GO:0008270">
    <property type="term" value="F:zinc ion binding"/>
    <property type="evidence" value="ECO:0007669"/>
    <property type="project" value="UniProtKB-KW"/>
</dbReference>
<dbReference type="PROSITE" id="PS50157">
    <property type="entry name" value="ZINC_FINGER_C2H2_2"/>
    <property type="match status" value="2"/>
</dbReference>
<dbReference type="Gene3D" id="3.30.160.60">
    <property type="entry name" value="Classic Zinc Finger"/>
    <property type="match status" value="2"/>
</dbReference>
<dbReference type="GO" id="GO:0005634">
    <property type="term" value="C:nucleus"/>
    <property type="evidence" value="ECO:0007669"/>
    <property type="project" value="TreeGrafter"/>
</dbReference>
<keyword evidence="1" id="KW-0479">Metal-binding</keyword>
<feature type="region of interest" description="Disordered" evidence="2">
    <location>
        <begin position="783"/>
        <end position="835"/>
    </location>
</feature>
<dbReference type="OMA" id="LMHACTI"/>
<feature type="region of interest" description="Disordered" evidence="2">
    <location>
        <begin position="210"/>
        <end position="256"/>
    </location>
</feature>
<dbReference type="EnsemblMetazoa" id="XM_038215525.1">
    <property type="protein sequence ID" value="XP_038071453.1"/>
    <property type="gene ID" value="LOC119740264"/>
</dbReference>
<dbReference type="GeneID" id="119740264"/>
<proteinExistence type="predicted"/>
<feature type="region of interest" description="Disordered" evidence="2">
    <location>
        <begin position="410"/>
        <end position="461"/>
    </location>
</feature>
<feature type="compositionally biased region" description="Polar residues" evidence="2">
    <location>
        <begin position="788"/>
        <end position="797"/>
    </location>
</feature>
<dbReference type="PROSITE" id="PS00028">
    <property type="entry name" value="ZINC_FINGER_C2H2_1"/>
    <property type="match status" value="3"/>
</dbReference>
<evidence type="ECO:0000313" key="5">
    <source>
        <dbReference type="Proteomes" id="UP000887568"/>
    </source>
</evidence>
<feature type="compositionally biased region" description="Polar residues" evidence="2">
    <location>
        <begin position="516"/>
        <end position="527"/>
    </location>
</feature>
<accession>A0A914B5S9</accession>
<dbReference type="Pfam" id="PF12874">
    <property type="entry name" value="zf-met"/>
    <property type="match status" value="1"/>
</dbReference>
<feature type="region of interest" description="Disordered" evidence="2">
    <location>
        <begin position="516"/>
        <end position="585"/>
    </location>
</feature>
<evidence type="ECO:0000256" key="2">
    <source>
        <dbReference type="SAM" id="MobiDB-lite"/>
    </source>
</evidence>
<feature type="region of interest" description="Disordered" evidence="2">
    <location>
        <begin position="275"/>
        <end position="318"/>
    </location>
</feature>
<keyword evidence="5" id="KW-1185">Reference proteome</keyword>
<dbReference type="PANTHER" id="PTHR15021:SF0">
    <property type="entry name" value="DISCO-RELATED, ISOFORM A-RELATED"/>
    <property type="match status" value="1"/>
</dbReference>
<dbReference type="RefSeq" id="XP_038071453.1">
    <property type="nucleotide sequence ID" value="XM_038215525.1"/>
</dbReference>
<feature type="region of interest" description="Disordered" evidence="2">
    <location>
        <begin position="871"/>
        <end position="890"/>
    </location>
</feature>
<dbReference type="OrthoDB" id="10070972at2759"/>
<keyword evidence="1" id="KW-0862">Zinc</keyword>
<name>A0A914B5S9_PATMI</name>
<feature type="compositionally biased region" description="Basic and acidic residues" evidence="2">
    <location>
        <begin position="439"/>
        <end position="452"/>
    </location>
</feature>
<dbReference type="PANTHER" id="PTHR15021">
    <property type="entry name" value="DISCONNECTED-RELATED"/>
    <property type="match status" value="1"/>
</dbReference>